<dbReference type="Proteomes" id="UP000054988">
    <property type="component" value="Unassembled WGS sequence"/>
</dbReference>
<feature type="transmembrane region" description="Helical" evidence="2">
    <location>
        <begin position="18"/>
        <end position="36"/>
    </location>
</feature>
<proteinExistence type="predicted"/>
<feature type="region of interest" description="Disordered" evidence="1">
    <location>
        <begin position="244"/>
        <end position="269"/>
    </location>
</feature>
<evidence type="ECO:0000313" key="4">
    <source>
        <dbReference type="Proteomes" id="UP000054988"/>
    </source>
</evidence>
<dbReference type="EMBL" id="LATX01001593">
    <property type="protein sequence ID" value="KTB40274.1"/>
    <property type="molecule type" value="Genomic_DNA"/>
</dbReference>
<dbReference type="AlphaFoldDB" id="A0A0W0FVH5"/>
<evidence type="ECO:0000256" key="1">
    <source>
        <dbReference type="SAM" id="MobiDB-lite"/>
    </source>
</evidence>
<name>A0A0W0FVH5_MONRR</name>
<keyword evidence="2" id="KW-1133">Transmembrane helix</keyword>
<feature type="transmembrane region" description="Helical" evidence="2">
    <location>
        <begin position="321"/>
        <end position="343"/>
    </location>
</feature>
<feature type="transmembrane region" description="Helical" evidence="2">
    <location>
        <begin position="191"/>
        <end position="214"/>
    </location>
</feature>
<comment type="caution">
    <text evidence="3">The sequence shown here is derived from an EMBL/GenBank/DDBJ whole genome shotgun (WGS) entry which is preliminary data.</text>
</comment>
<evidence type="ECO:0000256" key="2">
    <source>
        <dbReference type="SAM" id="Phobius"/>
    </source>
</evidence>
<keyword evidence="2" id="KW-0812">Transmembrane</keyword>
<evidence type="ECO:0000313" key="3">
    <source>
        <dbReference type="EMBL" id="KTB40274.1"/>
    </source>
</evidence>
<sequence length="662" mass="74272">MSCHIEPNSDISGIGVRVAIYTQALLSFLPAFLFTYDGRLDLEEEWSLLNLCLPLLVSSMALLITTVIQLGTIIEMSTYHILVVLNLMWMMNASALVLCVVPTLEWQNRPLEDSLEGTLKDLLLGWRLQRNQQLFGILCVSIHLTGMSALGLWLWSHNPNLDTAECFNEITTTYLFMRFPITDNPIRWLSFAFYILMAIPVLNSWIAIVFVSGISRIVVYLGKKILDWVRPLLGIHEAHDPGHDAHGLGHNAHDPGHNAHDPGHDAHDPKHNAHDPGLLELRLKCIAAVLLPLIIAVHTIIDTELTIRRNLALVGDENRWTFGQVIALLLVIFPLTQTLSMFFTSTSVGKNLWEWLLDIWHGKKLFNLEWCIRGILLPSQKWSVLHRQIARALRDSRMAYAYLLQQIDQLDGPTLPCVTASAVFSIASLLFIADQTLKITNDTFHPPSLPRRIRAPTLVDPPNYHLNHPNTEARVNFALKELERAITDARDSVSIAQCIRFSNITEQARYNVVMLHLRHLLALLDVALTIAKSLSTSDACVLRGGVNNWERFYHPCHFLSYGDAVGQMRDNLVGPEGALEATESEQPTSSSPDRCLNWASTTIATKDTQMLGLQTRFLMSSAGTRKQEDPMALSLNIPCIESVTPSEREWGPHPHRSALSAS</sequence>
<gene>
    <name evidence="3" type="ORF">WG66_7174</name>
</gene>
<organism evidence="3 4">
    <name type="scientific">Moniliophthora roreri</name>
    <name type="common">Frosty pod rot fungus</name>
    <name type="synonym">Monilia roreri</name>
    <dbReference type="NCBI Taxonomy" id="221103"/>
    <lineage>
        <taxon>Eukaryota</taxon>
        <taxon>Fungi</taxon>
        <taxon>Dikarya</taxon>
        <taxon>Basidiomycota</taxon>
        <taxon>Agaricomycotina</taxon>
        <taxon>Agaricomycetes</taxon>
        <taxon>Agaricomycetidae</taxon>
        <taxon>Agaricales</taxon>
        <taxon>Marasmiineae</taxon>
        <taxon>Marasmiaceae</taxon>
        <taxon>Moniliophthora</taxon>
    </lineage>
</organism>
<accession>A0A0W0FVH5</accession>
<feature type="transmembrane region" description="Helical" evidence="2">
    <location>
        <begin position="134"/>
        <end position="155"/>
    </location>
</feature>
<feature type="transmembrane region" description="Helical" evidence="2">
    <location>
        <begin position="48"/>
        <end position="73"/>
    </location>
</feature>
<feature type="transmembrane region" description="Helical" evidence="2">
    <location>
        <begin position="281"/>
        <end position="301"/>
    </location>
</feature>
<feature type="transmembrane region" description="Helical" evidence="2">
    <location>
        <begin position="79"/>
        <end position="101"/>
    </location>
</feature>
<keyword evidence="2" id="KW-0472">Membrane</keyword>
<reference evidence="3 4" key="1">
    <citation type="submission" date="2015-12" db="EMBL/GenBank/DDBJ databases">
        <title>Draft genome sequence of Moniliophthora roreri, the causal agent of frosty pod rot of cacao.</title>
        <authorList>
            <person name="Aime M.C."/>
            <person name="Diaz-Valderrama J.R."/>
            <person name="Kijpornyongpan T."/>
            <person name="Phillips-Mora W."/>
        </authorList>
    </citation>
    <scope>NUCLEOTIDE SEQUENCE [LARGE SCALE GENOMIC DNA]</scope>
    <source>
        <strain evidence="3 4">MCA 2952</strain>
    </source>
</reference>
<protein>
    <submittedName>
        <fullName evidence="3">Uncharacterized protein</fullName>
    </submittedName>
</protein>